<dbReference type="RefSeq" id="WP_276268217.1">
    <property type="nucleotide sequence ID" value="NZ_JARJLM010000574.1"/>
</dbReference>
<proteinExistence type="predicted"/>
<name>A0ABT6B024_9BURK</name>
<protein>
    <submittedName>
        <fullName evidence="1">Nucleotidyl transferase AbiEii/AbiGii toxin family protein</fullName>
    </submittedName>
</protein>
<evidence type="ECO:0000313" key="1">
    <source>
        <dbReference type="EMBL" id="MDF3838223.1"/>
    </source>
</evidence>
<keyword evidence="2" id="KW-1185">Reference proteome</keyword>
<sequence length="291" mass="32228">MPEQKPLRDIGASVRARLLTLARQRGQQFDLLLTRYAIERLLFRLGISVHRDRFVLKGAMLMTSWFEDPHRPTRDVDFLGFGESEADHLLATFAEVCALAADDGISFDAAGLRAEAIREDTDYGGLRLRTTAQLAGARIPVVIDIGFGDATEPGTEEIQLRVLLDQPEPRLRAYARETVVAEKFQAMVMLGMANTRLKDFYDIWFLSQSFEFDDGRLAAAIAATFARRKTNIPADPPFALSPDLANDKAKQTQWLAFARDLAAVPPLDAVVADLAAFLMPHAARARLISAA</sequence>
<comment type="caution">
    <text evidence="1">The sequence shown here is derived from an EMBL/GenBank/DDBJ whole genome shotgun (WGS) entry which is preliminary data.</text>
</comment>
<reference evidence="1 2" key="1">
    <citation type="submission" date="2023-03" db="EMBL/GenBank/DDBJ databases">
        <title>Draft assemblies of triclosan tolerant bacteria isolated from returned activated sludge.</title>
        <authorList>
            <person name="Van Hamelsveld S."/>
        </authorList>
    </citation>
    <scope>NUCLEOTIDE SEQUENCE [LARGE SCALE GENOMIC DNA]</scope>
    <source>
        <strain evidence="1 2">GW210010_S58</strain>
    </source>
</reference>
<dbReference type="Pfam" id="PF08843">
    <property type="entry name" value="AbiEii"/>
    <property type="match status" value="1"/>
</dbReference>
<dbReference type="GO" id="GO:0016740">
    <property type="term" value="F:transferase activity"/>
    <property type="evidence" value="ECO:0007669"/>
    <property type="project" value="UniProtKB-KW"/>
</dbReference>
<organism evidence="1 2">
    <name type="scientific">Cupriavidus basilensis</name>
    <dbReference type="NCBI Taxonomy" id="68895"/>
    <lineage>
        <taxon>Bacteria</taxon>
        <taxon>Pseudomonadati</taxon>
        <taxon>Pseudomonadota</taxon>
        <taxon>Betaproteobacteria</taxon>
        <taxon>Burkholderiales</taxon>
        <taxon>Burkholderiaceae</taxon>
        <taxon>Cupriavidus</taxon>
    </lineage>
</organism>
<accession>A0ABT6B024</accession>
<gene>
    <name evidence="1" type="ORF">P3W85_35600</name>
</gene>
<dbReference type="Proteomes" id="UP001216674">
    <property type="component" value="Unassembled WGS sequence"/>
</dbReference>
<dbReference type="EMBL" id="JARJLM010000574">
    <property type="protein sequence ID" value="MDF3838223.1"/>
    <property type="molecule type" value="Genomic_DNA"/>
</dbReference>
<keyword evidence="1" id="KW-0808">Transferase</keyword>
<dbReference type="InterPro" id="IPR014942">
    <property type="entry name" value="AbiEii"/>
</dbReference>
<evidence type="ECO:0000313" key="2">
    <source>
        <dbReference type="Proteomes" id="UP001216674"/>
    </source>
</evidence>